<comment type="similarity">
    <text evidence="1">Belongs to the aldo/keto reductase family.</text>
</comment>
<feature type="active site" description="Proton donor" evidence="4">
    <location>
        <position position="80"/>
    </location>
</feature>
<comment type="caution">
    <text evidence="8">The sequence shown here is derived from an EMBL/GenBank/DDBJ whole genome shotgun (WGS) entry which is preliminary data.</text>
</comment>
<dbReference type="PANTHER" id="PTHR43827">
    <property type="entry name" value="2,5-DIKETO-D-GLUCONIC ACID REDUCTASE"/>
    <property type="match status" value="1"/>
</dbReference>
<reference evidence="8" key="2">
    <citation type="journal article" date="2019" name="IMA Fungus">
        <title>Genome sequencing and comparison of five Tilletia species to identify candidate genes for the detection of regulated species infecting wheat.</title>
        <authorList>
            <person name="Nguyen H.D.T."/>
            <person name="Sultana T."/>
            <person name="Kesanakurti P."/>
            <person name="Hambleton S."/>
        </authorList>
    </citation>
    <scope>NUCLEOTIDE SEQUENCE</scope>
    <source>
        <strain evidence="8">DAOMC 236426</strain>
    </source>
</reference>
<accession>A0A8X7MR67</accession>
<keyword evidence="9" id="KW-1185">Reference proteome</keyword>
<dbReference type="EMBL" id="LWDE02000695">
    <property type="protein sequence ID" value="KAE8245613.1"/>
    <property type="molecule type" value="Genomic_DNA"/>
</dbReference>
<dbReference type="AlphaFoldDB" id="A0A8X7MR67"/>
<evidence type="ECO:0000313" key="8">
    <source>
        <dbReference type="EMBL" id="KAE8245613.1"/>
    </source>
</evidence>
<reference evidence="8" key="1">
    <citation type="submission" date="2016-04" db="EMBL/GenBank/DDBJ databases">
        <authorList>
            <person name="Nguyen H.D."/>
            <person name="Samba Siva P."/>
            <person name="Cullis J."/>
            <person name="Levesque C.A."/>
            <person name="Hambleton S."/>
        </authorList>
    </citation>
    <scope>NUCLEOTIDE SEQUENCE</scope>
    <source>
        <strain evidence="8">DAOMC 236426</strain>
    </source>
</reference>
<dbReference type="PANTHER" id="PTHR43827:SF3">
    <property type="entry name" value="NADP-DEPENDENT OXIDOREDUCTASE DOMAIN-CONTAINING PROTEIN"/>
    <property type="match status" value="1"/>
</dbReference>
<evidence type="ECO:0000313" key="9">
    <source>
        <dbReference type="Proteomes" id="UP000077684"/>
    </source>
</evidence>
<dbReference type="GO" id="GO:0016616">
    <property type="term" value="F:oxidoreductase activity, acting on the CH-OH group of donors, NAD or NADP as acceptor"/>
    <property type="evidence" value="ECO:0007669"/>
    <property type="project" value="UniProtKB-ARBA"/>
</dbReference>
<keyword evidence="3" id="KW-0560">Oxidoreductase</keyword>
<dbReference type="InterPro" id="IPR036812">
    <property type="entry name" value="NAD(P)_OxRdtase_dom_sf"/>
</dbReference>
<dbReference type="InterPro" id="IPR018170">
    <property type="entry name" value="Aldo/ket_reductase_CS"/>
</dbReference>
<dbReference type="PIRSF" id="PIRSF000097">
    <property type="entry name" value="AKR"/>
    <property type="match status" value="1"/>
</dbReference>
<proteinExistence type="inferred from homology"/>
<feature type="domain" description="NADP-dependent oxidoreductase" evidence="7">
    <location>
        <begin position="46"/>
        <end position="296"/>
    </location>
</feature>
<evidence type="ECO:0000256" key="2">
    <source>
        <dbReference type="ARBA" id="ARBA00022857"/>
    </source>
</evidence>
<evidence type="ECO:0000256" key="5">
    <source>
        <dbReference type="PIRSR" id="PIRSR000097-2"/>
    </source>
</evidence>
<evidence type="ECO:0000256" key="4">
    <source>
        <dbReference type="PIRSR" id="PIRSR000097-1"/>
    </source>
</evidence>
<dbReference type="SUPFAM" id="SSF51430">
    <property type="entry name" value="NAD(P)-linked oxidoreductase"/>
    <property type="match status" value="1"/>
</dbReference>
<evidence type="ECO:0000256" key="1">
    <source>
        <dbReference type="ARBA" id="ARBA00007905"/>
    </source>
</evidence>
<dbReference type="FunFam" id="3.20.20.100:FF:000002">
    <property type="entry name" value="2,5-diketo-D-gluconic acid reductase A"/>
    <property type="match status" value="1"/>
</dbReference>
<feature type="site" description="Lowers pKa of active site Tyr" evidence="6">
    <location>
        <position position="105"/>
    </location>
</feature>
<organism evidence="8 9">
    <name type="scientific">Tilletia controversa</name>
    <name type="common">dwarf bunt fungus</name>
    <dbReference type="NCBI Taxonomy" id="13291"/>
    <lineage>
        <taxon>Eukaryota</taxon>
        <taxon>Fungi</taxon>
        <taxon>Dikarya</taxon>
        <taxon>Basidiomycota</taxon>
        <taxon>Ustilaginomycotina</taxon>
        <taxon>Exobasidiomycetes</taxon>
        <taxon>Tilletiales</taxon>
        <taxon>Tilletiaceae</taxon>
        <taxon>Tilletia</taxon>
    </lineage>
</organism>
<dbReference type="PROSITE" id="PS00062">
    <property type="entry name" value="ALDOKETO_REDUCTASE_2"/>
    <property type="match status" value="1"/>
</dbReference>
<feature type="binding site" evidence="5">
    <location>
        <position position="139"/>
    </location>
    <ligand>
        <name>substrate</name>
    </ligand>
</feature>
<protein>
    <recommendedName>
        <fullName evidence="7">NADP-dependent oxidoreductase domain-containing protein</fullName>
    </recommendedName>
</protein>
<dbReference type="CDD" id="cd19071">
    <property type="entry name" value="AKR_AKR1-5-like"/>
    <property type="match status" value="1"/>
</dbReference>
<dbReference type="InterPro" id="IPR020471">
    <property type="entry name" value="AKR"/>
</dbReference>
<keyword evidence="2" id="KW-0521">NADP</keyword>
<evidence type="ECO:0000256" key="3">
    <source>
        <dbReference type="ARBA" id="ARBA00023002"/>
    </source>
</evidence>
<dbReference type="Proteomes" id="UP000077684">
    <property type="component" value="Unassembled WGS sequence"/>
</dbReference>
<name>A0A8X7MR67_9BASI</name>
<dbReference type="PRINTS" id="PR00069">
    <property type="entry name" value="ALDKETRDTASE"/>
</dbReference>
<dbReference type="InterPro" id="IPR023210">
    <property type="entry name" value="NADP_OxRdtase_dom"/>
</dbReference>
<dbReference type="Gene3D" id="3.20.20.100">
    <property type="entry name" value="NADP-dependent oxidoreductase domain"/>
    <property type="match status" value="1"/>
</dbReference>
<gene>
    <name evidence="8" type="ORF">A4X06_0g5543</name>
</gene>
<dbReference type="Pfam" id="PF00248">
    <property type="entry name" value="Aldo_ket_red"/>
    <property type="match status" value="1"/>
</dbReference>
<evidence type="ECO:0000256" key="6">
    <source>
        <dbReference type="PIRSR" id="PIRSR000097-3"/>
    </source>
</evidence>
<evidence type="ECO:0000259" key="7">
    <source>
        <dbReference type="Pfam" id="PF00248"/>
    </source>
</evidence>
<sequence length="313" mass="34531">MAGPAYSYISPFAPACAQGFDAASTIALPAAGTAADGTPLATMPRFGLGSWEMVGITAQNAVQAAIADAGYRLVDTARYYRNADEVGSAIRASKLKREEIFLIDKLFTNDLGGGVNTRYAVEDSLTRFNVEYIDLMLVHAPDGGKDFRLASWATLVDFVKEGKIRYLGVSNFGKHHIDELWESEEAKDVKPVVNQCEVHPWFQQRELRQHCEKKGIIMQAYCPLARNQYKADPTVARIAARKHLTKAQVLLRWSIQSGLIPIPKSASLERQRENLASLASSAHLDENDMAALDALDRGKHGWVETQVLSQDEP</sequence>